<evidence type="ECO:0000313" key="6">
    <source>
        <dbReference type="Proteomes" id="UP000050761"/>
    </source>
</evidence>
<proteinExistence type="inferred from homology"/>
<dbReference type="GO" id="GO:0004557">
    <property type="term" value="F:alpha-galactosidase activity"/>
    <property type="evidence" value="ECO:0007669"/>
    <property type="project" value="TreeGrafter"/>
</dbReference>
<reference evidence="7" key="2">
    <citation type="submission" date="2019-09" db="UniProtKB">
        <authorList>
            <consortium name="WormBaseParasite"/>
        </authorList>
    </citation>
    <scope>IDENTIFICATION</scope>
</reference>
<organism evidence="6 7">
    <name type="scientific">Heligmosomoides polygyrus</name>
    <name type="common">Parasitic roundworm</name>
    <dbReference type="NCBI Taxonomy" id="6339"/>
    <lineage>
        <taxon>Eukaryota</taxon>
        <taxon>Metazoa</taxon>
        <taxon>Ecdysozoa</taxon>
        <taxon>Nematoda</taxon>
        <taxon>Chromadorea</taxon>
        <taxon>Rhabditida</taxon>
        <taxon>Rhabditina</taxon>
        <taxon>Rhabditomorpha</taxon>
        <taxon>Strongyloidea</taxon>
        <taxon>Heligmosomidae</taxon>
        <taxon>Heligmosomoides</taxon>
    </lineage>
</organism>
<evidence type="ECO:0000256" key="2">
    <source>
        <dbReference type="ARBA" id="ARBA00022801"/>
    </source>
</evidence>
<accession>A0A3P8GQM5</accession>
<dbReference type="PANTHER" id="PTHR11452:SF83">
    <property type="entry name" value="ALPHA-GALACTOSIDASE"/>
    <property type="match status" value="1"/>
</dbReference>
<dbReference type="SUPFAM" id="SSF51445">
    <property type="entry name" value="(Trans)glycosidases"/>
    <property type="match status" value="1"/>
</dbReference>
<keyword evidence="2 4" id="KW-0378">Hydrolase</keyword>
<reference evidence="5 6" key="1">
    <citation type="submission" date="2018-11" db="EMBL/GenBank/DDBJ databases">
        <authorList>
            <consortium name="Pathogen Informatics"/>
        </authorList>
    </citation>
    <scope>NUCLEOTIDE SEQUENCE [LARGE SCALE GENOMIC DNA]</scope>
</reference>
<sequence length="269" mass="30088">MGLLAVDLRGVTLEVNYTAVREACNSWRIFDDVAGNWNSIASIIRYVDENQHVLAAAQGPGAWNDPDMLVVGLPNITVDQAKVQMTLWSMWSAPLIMSNDLRTLQPEFREILQNRDVIAIDQDQMGVMGKLRGSVSIYLKPVTPIVNGNYSYAIALVNMNDEKTEGFHEEVRPTRWWASWCSLDIPRNPVGDGSRQADVCEAHYVAGPPNFRQLGPRDSVSDLRTSVKLGTPEAFPHLRESCHSEHRPLDSMLRDTDRVFILLSCSPGL</sequence>
<evidence type="ECO:0000256" key="4">
    <source>
        <dbReference type="RuleBase" id="RU361168"/>
    </source>
</evidence>
<dbReference type="GO" id="GO:0009311">
    <property type="term" value="P:oligosaccharide metabolic process"/>
    <property type="evidence" value="ECO:0007669"/>
    <property type="project" value="TreeGrafter"/>
</dbReference>
<gene>
    <name evidence="5" type="ORF">HPBE_LOCUS23156</name>
</gene>
<evidence type="ECO:0000256" key="3">
    <source>
        <dbReference type="ARBA" id="ARBA00023295"/>
    </source>
</evidence>
<keyword evidence="3 4" id="KW-0326">Glycosidase</keyword>
<dbReference type="WBParaSite" id="HPBE_0002315701-mRNA-1">
    <property type="protein sequence ID" value="HPBE_0002315701-mRNA-1"/>
    <property type="gene ID" value="HPBE_0002315701"/>
</dbReference>
<name>A0A183GKD7_HELPZ</name>
<dbReference type="GO" id="GO:0016139">
    <property type="term" value="P:glycoside catabolic process"/>
    <property type="evidence" value="ECO:0007669"/>
    <property type="project" value="TreeGrafter"/>
</dbReference>
<keyword evidence="4" id="KW-1015">Disulfide bond</keyword>
<dbReference type="EC" id="3.2.1.-" evidence="4"/>
<dbReference type="Proteomes" id="UP000050761">
    <property type="component" value="Unassembled WGS sequence"/>
</dbReference>
<dbReference type="AlphaFoldDB" id="A0A183GKD7"/>
<evidence type="ECO:0000313" key="7">
    <source>
        <dbReference type="WBParaSite" id="HPBE_0002315701-mRNA-1"/>
    </source>
</evidence>
<comment type="similarity">
    <text evidence="1 4">Belongs to the glycosyl hydrolase 27 family.</text>
</comment>
<dbReference type="GO" id="GO:0005737">
    <property type="term" value="C:cytoplasm"/>
    <property type="evidence" value="ECO:0007669"/>
    <property type="project" value="TreeGrafter"/>
</dbReference>
<dbReference type="InterPro" id="IPR002241">
    <property type="entry name" value="Glyco_hydro_27"/>
</dbReference>
<dbReference type="PANTHER" id="PTHR11452">
    <property type="entry name" value="ALPHA-GALACTOSIDASE/ALPHA-N-ACETYLGALACTOSAMINIDASE"/>
    <property type="match status" value="1"/>
</dbReference>
<dbReference type="Pfam" id="PF16499">
    <property type="entry name" value="Melibiase_2"/>
    <property type="match status" value="1"/>
</dbReference>
<dbReference type="InterPro" id="IPR013785">
    <property type="entry name" value="Aldolase_TIM"/>
</dbReference>
<keyword evidence="6" id="KW-1185">Reference proteome</keyword>
<dbReference type="Gene3D" id="3.20.20.70">
    <property type="entry name" value="Aldolase class I"/>
    <property type="match status" value="1"/>
</dbReference>
<protein>
    <recommendedName>
        <fullName evidence="4">Alpha-galactosidase</fullName>
        <ecNumber evidence="4">3.2.1.-</ecNumber>
    </recommendedName>
</protein>
<dbReference type="InterPro" id="IPR017853">
    <property type="entry name" value="GH"/>
</dbReference>
<dbReference type="EMBL" id="UZAH01034737">
    <property type="protein sequence ID" value="VDP36959.1"/>
    <property type="molecule type" value="Genomic_DNA"/>
</dbReference>
<accession>A0A183GKD7</accession>
<evidence type="ECO:0000256" key="1">
    <source>
        <dbReference type="ARBA" id="ARBA00009743"/>
    </source>
</evidence>
<dbReference type="OrthoDB" id="5795902at2759"/>
<comment type="subunit">
    <text evidence="4">Homodimer.</text>
</comment>
<dbReference type="PRINTS" id="PR00740">
    <property type="entry name" value="GLHYDRLASE27"/>
</dbReference>
<evidence type="ECO:0000313" key="5">
    <source>
        <dbReference type="EMBL" id="VDP36959.1"/>
    </source>
</evidence>